<dbReference type="SMART" id="SM00331">
    <property type="entry name" value="PP2C_SIG"/>
    <property type="match status" value="1"/>
</dbReference>
<evidence type="ECO:0000259" key="2">
    <source>
        <dbReference type="PROSITE" id="PS51746"/>
    </source>
</evidence>
<reference evidence="3 4" key="1">
    <citation type="submission" date="2020-08" db="EMBL/GenBank/DDBJ databases">
        <title>Genomic Encyclopedia of Type Strains, Phase IV (KMG-V): Genome sequencing to study the core and pangenomes of soil and plant-associated prokaryotes.</title>
        <authorList>
            <person name="Whitman W."/>
        </authorList>
    </citation>
    <scope>NUCLEOTIDE SEQUENCE [LARGE SCALE GENOMIC DNA]</scope>
    <source>
        <strain evidence="3 4">B3ACCR2</strain>
    </source>
</reference>
<dbReference type="InterPro" id="IPR001932">
    <property type="entry name" value="PPM-type_phosphatase-like_dom"/>
</dbReference>
<organism evidence="3 4">
    <name type="scientific">Terracoccus luteus</name>
    <dbReference type="NCBI Taxonomy" id="53356"/>
    <lineage>
        <taxon>Bacteria</taxon>
        <taxon>Bacillati</taxon>
        <taxon>Actinomycetota</taxon>
        <taxon>Actinomycetes</taxon>
        <taxon>Micrococcales</taxon>
        <taxon>Intrasporangiaceae</taxon>
        <taxon>Terracoccus</taxon>
    </lineage>
</organism>
<feature type="region of interest" description="Disordered" evidence="1">
    <location>
        <begin position="395"/>
        <end position="485"/>
    </location>
</feature>
<dbReference type="RefSeq" id="WP_253354296.1">
    <property type="nucleotide sequence ID" value="NZ_JACHVT010000003.1"/>
</dbReference>
<evidence type="ECO:0000256" key="1">
    <source>
        <dbReference type="SAM" id="MobiDB-lite"/>
    </source>
</evidence>
<evidence type="ECO:0000313" key="3">
    <source>
        <dbReference type="EMBL" id="MBB2986289.1"/>
    </source>
</evidence>
<comment type="caution">
    <text evidence="3">The sequence shown here is derived from an EMBL/GenBank/DDBJ whole genome shotgun (WGS) entry which is preliminary data.</text>
</comment>
<feature type="compositionally biased region" description="Low complexity" evidence="1">
    <location>
        <begin position="455"/>
        <end position="476"/>
    </location>
</feature>
<gene>
    <name evidence="3" type="ORF">FHW14_001443</name>
</gene>
<protein>
    <submittedName>
        <fullName evidence="3">Serine/threonine protein phosphatase PrpC</fullName>
    </submittedName>
</protein>
<dbReference type="Proteomes" id="UP000590811">
    <property type="component" value="Unassembled WGS sequence"/>
</dbReference>
<name>A0A839PT28_9MICO</name>
<dbReference type="InterPro" id="IPR036457">
    <property type="entry name" value="PPM-type-like_dom_sf"/>
</dbReference>
<dbReference type="CDD" id="cd00143">
    <property type="entry name" value="PP2Cc"/>
    <property type="match status" value="1"/>
</dbReference>
<dbReference type="SMART" id="SM00332">
    <property type="entry name" value="PP2Cc"/>
    <property type="match status" value="1"/>
</dbReference>
<feature type="domain" description="PPM-type phosphatase" evidence="2">
    <location>
        <begin position="133"/>
        <end position="390"/>
    </location>
</feature>
<evidence type="ECO:0000313" key="4">
    <source>
        <dbReference type="Proteomes" id="UP000590811"/>
    </source>
</evidence>
<proteinExistence type="predicted"/>
<dbReference type="AlphaFoldDB" id="A0A839PT28"/>
<feature type="compositionally biased region" description="Low complexity" evidence="1">
    <location>
        <begin position="422"/>
        <end position="436"/>
    </location>
</feature>
<dbReference type="PROSITE" id="PS51746">
    <property type="entry name" value="PPM_2"/>
    <property type="match status" value="1"/>
</dbReference>
<dbReference type="Gene3D" id="3.60.40.10">
    <property type="entry name" value="PPM-type phosphatase domain"/>
    <property type="match status" value="1"/>
</dbReference>
<dbReference type="Pfam" id="PF13672">
    <property type="entry name" value="PP2C_2"/>
    <property type="match status" value="1"/>
</dbReference>
<dbReference type="SUPFAM" id="SSF81606">
    <property type="entry name" value="PP2C-like"/>
    <property type="match status" value="1"/>
</dbReference>
<sequence length="485" mass="48176">MTETPTQPGEPVSVAPVVAPAAAPTNAPAEGAACAVCGAVNDPGASFCEECGADISAGAGHPASAPPQTAPAGEESPLDVGWTGPVVPQSGPAPADALCTACGIGHIVDGYCDHCGTPPPDPRNHVVVPAATWVGGVSDIGRRHSRNEDAIAVGAGEAPGSRAVLVVCDGVSMATDSHLASLAAAQAAKAVLDRPFPQGVGTPDAWAAGAARAFTEAVERANEAVAATVDDDVPNPPSCTFAAAVVENGAVVSGTLGDSRVYWLPDRDEEPARQLGTDDSFAQEQMAAGVPREEAENGPQAHSITRWLGRDSPDDLTPHLTTLPAGEGWLMVCSDGLWNYCSDAGELRELVRARARAGATTDPTELAGALVDFANEQGGRDNITVALARLAGRGSAPALPTAGATDVTTESAPGLDGGSDSTAPTTPVARTVTGTTDPAGAGTRDAPGPGVATDASAGPQSTAATTAATSGAAATAAREEDPTHG</sequence>
<dbReference type="EMBL" id="JACHVT010000003">
    <property type="protein sequence ID" value="MBB2986289.1"/>
    <property type="molecule type" value="Genomic_DNA"/>
</dbReference>
<accession>A0A839PT28</accession>